<dbReference type="PANTHER" id="PTHR48090:SF3">
    <property type="entry name" value="UNDECAPRENYL-PHOSPHATE 4-DEOXY-4-FORMAMIDO-L-ARABINOSE TRANSFERASE"/>
    <property type="match status" value="1"/>
</dbReference>
<feature type="domain" description="Glycosyltransferase 2-like" evidence="9">
    <location>
        <begin position="22"/>
        <end position="187"/>
    </location>
</feature>
<keyword evidence="11" id="KW-1185">Reference proteome</keyword>
<sequence>MSSDGVELKRDTSDQVDYGGLSIVIPVYNEQGNIEPLIDEILNVLSASELEEYTPFELVFADDGSTDGSRRQLRELAERHDTVRALFLSRNFGQTAALAAGIDASTGDIIVTMDADRQNDPNDIPRLLKKYKEGYDCVSGRRVNRQDPITKRLPSTIQTYLAKRTGPDIHDFGCTLKVYNADSLRDIDLYGEGHRYIPAKLYNKGYRITETEVNHRERKYGSSKYGAKRLMKGSLDLLFHAFWNRFSTRPLHLYGSIGTVVFSVGGLLGIHMLFTRLVLGNALEPHLPRLLLVTALVLFGLQIFIFGVLAEILTRIYYQDQEPYRIQTIIE</sequence>
<evidence type="ECO:0000256" key="5">
    <source>
        <dbReference type="ARBA" id="ARBA00022985"/>
    </source>
</evidence>
<dbReference type="InterPro" id="IPR050256">
    <property type="entry name" value="Glycosyltransferase_2"/>
</dbReference>
<comment type="caution">
    <text evidence="10">The sequence shown here is derived from an EMBL/GenBank/DDBJ whole genome shotgun (WGS) entry which is preliminary data.</text>
</comment>
<dbReference type="CDD" id="cd04187">
    <property type="entry name" value="DPM1_like_bac"/>
    <property type="match status" value="1"/>
</dbReference>
<feature type="transmembrane region" description="Helical" evidence="8">
    <location>
        <begin position="253"/>
        <end position="274"/>
    </location>
</feature>
<dbReference type="SUPFAM" id="SSF53448">
    <property type="entry name" value="Nucleotide-diphospho-sugar transferases"/>
    <property type="match status" value="1"/>
</dbReference>
<dbReference type="AlphaFoldDB" id="A0ABD6BCI8"/>
<keyword evidence="2 10" id="KW-0328">Glycosyltransferase</keyword>
<evidence type="ECO:0000256" key="4">
    <source>
        <dbReference type="ARBA" id="ARBA00022692"/>
    </source>
</evidence>
<dbReference type="InterPro" id="IPR001173">
    <property type="entry name" value="Glyco_trans_2-like"/>
</dbReference>
<evidence type="ECO:0000256" key="8">
    <source>
        <dbReference type="SAM" id="Phobius"/>
    </source>
</evidence>
<dbReference type="GO" id="GO:0016757">
    <property type="term" value="F:glycosyltransferase activity"/>
    <property type="evidence" value="ECO:0007669"/>
    <property type="project" value="UniProtKB-KW"/>
</dbReference>
<evidence type="ECO:0000256" key="1">
    <source>
        <dbReference type="ARBA" id="ARBA00022475"/>
    </source>
</evidence>
<keyword evidence="6 8" id="KW-1133">Transmembrane helix</keyword>
<dbReference type="Proteomes" id="UP001597076">
    <property type="component" value="Unassembled WGS sequence"/>
</dbReference>
<evidence type="ECO:0000259" key="9">
    <source>
        <dbReference type="Pfam" id="PF00535"/>
    </source>
</evidence>
<feature type="transmembrane region" description="Helical" evidence="8">
    <location>
        <begin position="286"/>
        <end position="309"/>
    </location>
</feature>
<evidence type="ECO:0000256" key="7">
    <source>
        <dbReference type="ARBA" id="ARBA00023136"/>
    </source>
</evidence>
<name>A0ABD6BCI8_9EURY</name>
<proteinExistence type="predicted"/>
<keyword evidence="3 10" id="KW-0808">Transferase</keyword>
<keyword evidence="7 8" id="KW-0472">Membrane</keyword>
<dbReference type="Pfam" id="PF00535">
    <property type="entry name" value="Glycos_transf_2"/>
    <property type="match status" value="1"/>
</dbReference>
<dbReference type="EMBL" id="JBHUDI010000003">
    <property type="protein sequence ID" value="MFD1562777.1"/>
    <property type="molecule type" value="Genomic_DNA"/>
</dbReference>
<dbReference type="RefSeq" id="WP_390284721.1">
    <property type="nucleotide sequence ID" value="NZ_JBHUDI010000003.1"/>
</dbReference>
<reference evidence="10 11" key="1">
    <citation type="journal article" date="2019" name="Int. J. Syst. Evol. Microbiol.">
        <title>The Global Catalogue of Microorganisms (GCM) 10K type strain sequencing project: providing services to taxonomists for standard genome sequencing and annotation.</title>
        <authorList>
            <consortium name="The Broad Institute Genomics Platform"/>
            <consortium name="The Broad Institute Genome Sequencing Center for Infectious Disease"/>
            <person name="Wu L."/>
            <person name="Ma J."/>
        </authorList>
    </citation>
    <scope>NUCLEOTIDE SEQUENCE [LARGE SCALE GENOMIC DNA]</scope>
    <source>
        <strain evidence="10 11">CGMCC 1.12230</strain>
    </source>
</reference>
<evidence type="ECO:0000256" key="6">
    <source>
        <dbReference type="ARBA" id="ARBA00022989"/>
    </source>
</evidence>
<dbReference type="InterPro" id="IPR029044">
    <property type="entry name" value="Nucleotide-diphossugar_trans"/>
</dbReference>
<accession>A0ABD6BCI8</accession>
<evidence type="ECO:0000313" key="10">
    <source>
        <dbReference type="EMBL" id="MFD1562777.1"/>
    </source>
</evidence>
<keyword evidence="1" id="KW-1003">Cell membrane</keyword>
<gene>
    <name evidence="10" type="ORF">ACFR99_04340</name>
</gene>
<keyword evidence="4 8" id="KW-0812">Transmembrane</keyword>
<dbReference type="EC" id="2.4.-.-" evidence="10"/>
<protein>
    <submittedName>
        <fullName evidence="10">Glycosyltransferase family 2 protein</fullName>
        <ecNumber evidence="10">2.4.-.-</ecNumber>
    </submittedName>
</protein>
<evidence type="ECO:0000313" key="11">
    <source>
        <dbReference type="Proteomes" id="UP001597076"/>
    </source>
</evidence>
<evidence type="ECO:0000256" key="3">
    <source>
        <dbReference type="ARBA" id="ARBA00022679"/>
    </source>
</evidence>
<evidence type="ECO:0000256" key="2">
    <source>
        <dbReference type="ARBA" id="ARBA00022676"/>
    </source>
</evidence>
<dbReference type="PANTHER" id="PTHR48090">
    <property type="entry name" value="UNDECAPRENYL-PHOSPHATE 4-DEOXY-4-FORMAMIDO-L-ARABINOSE TRANSFERASE-RELATED"/>
    <property type="match status" value="1"/>
</dbReference>
<keyword evidence="5" id="KW-0448">Lipopolysaccharide biosynthesis</keyword>
<dbReference type="Gene3D" id="3.90.550.10">
    <property type="entry name" value="Spore Coat Polysaccharide Biosynthesis Protein SpsA, Chain A"/>
    <property type="match status" value="1"/>
</dbReference>
<organism evidence="10 11">
    <name type="scientific">Haloarchaeobius amylolyticus</name>
    <dbReference type="NCBI Taxonomy" id="1198296"/>
    <lineage>
        <taxon>Archaea</taxon>
        <taxon>Methanobacteriati</taxon>
        <taxon>Methanobacteriota</taxon>
        <taxon>Stenosarchaea group</taxon>
        <taxon>Halobacteria</taxon>
        <taxon>Halobacteriales</taxon>
        <taxon>Halorubellaceae</taxon>
        <taxon>Haloarchaeobius</taxon>
    </lineage>
</organism>